<evidence type="ECO:0000256" key="1">
    <source>
        <dbReference type="ARBA" id="ARBA00022741"/>
    </source>
</evidence>
<dbReference type="WBParaSite" id="TTAC_0001100801-mRNA-1">
    <property type="protein sequence ID" value="TTAC_0001100801-mRNA-1"/>
    <property type="gene ID" value="TTAC_0001100801"/>
</dbReference>
<dbReference type="PROSITE" id="PS51456">
    <property type="entry name" value="MYOSIN_MOTOR"/>
    <property type="match status" value="1"/>
</dbReference>
<dbReference type="PANTHER" id="PTHR13140:SF709">
    <property type="entry name" value="UNCONVENTIONAL MYOSIN-XV"/>
    <property type="match status" value="1"/>
</dbReference>
<keyword evidence="4" id="KW-0505">Motor protein</keyword>
<keyword evidence="3 4" id="KW-0009">Actin-binding</keyword>
<organism evidence="6">
    <name type="scientific">Hydatigena taeniaeformis</name>
    <name type="common">Feline tapeworm</name>
    <name type="synonym">Taenia taeniaeformis</name>
    <dbReference type="NCBI Taxonomy" id="6205"/>
    <lineage>
        <taxon>Eukaryota</taxon>
        <taxon>Metazoa</taxon>
        <taxon>Spiralia</taxon>
        <taxon>Lophotrochozoa</taxon>
        <taxon>Platyhelminthes</taxon>
        <taxon>Cestoda</taxon>
        <taxon>Eucestoda</taxon>
        <taxon>Cyclophyllidea</taxon>
        <taxon>Taeniidae</taxon>
        <taxon>Hydatigera</taxon>
    </lineage>
</organism>
<dbReference type="Gene3D" id="1.20.58.530">
    <property type="match status" value="1"/>
</dbReference>
<dbReference type="Gene3D" id="1.20.120.720">
    <property type="entry name" value="Myosin VI head, motor domain, U50 subdomain"/>
    <property type="match status" value="1"/>
</dbReference>
<evidence type="ECO:0000256" key="3">
    <source>
        <dbReference type="ARBA" id="ARBA00023203"/>
    </source>
</evidence>
<evidence type="ECO:0000259" key="5">
    <source>
        <dbReference type="PROSITE" id="PS51456"/>
    </source>
</evidence>
<dbReference type="GO" id="GO:0016459">
    <property type="term" value="C:myosin complex"/>
    <property type="evidence" value="ECO:0007669"/>
    <property type="project" value="UniProtKB-KW"/>
</dbReference>
<dbReference type="GO" id="GO:0098858">
    <property type="term" value="C:actin-based cell projection"/>
    <property type="evidence" value="ECO:0007669"/>
    <property type="project" value="TreeGrafter"/>
</dbReference>
<dbReference type="InterPro" id="IPR027417">
    <property type="entry name" value="P-loop_NTPase"/>
</dbReference>
<name>A0A0R3XBT1_HYDTA</name>
<keyword evidence="1" id="KW-0547">Nucleotide-binding</keyword>
<dbReference type="AlphaFoldDB" id="A0A0R3XBT1"/>
<feature type="domain" description="Myosin motor" evidence="5">
    <location>
        <begin position="1"/>
        <end position="186"/>
    </location>
</feature>
<dbReference type="SMART" id="SM00242">
    <property type="entry name" value="MYSc"/>
    <property type="match status" value="1"/>
</dbReference>
<comment type="caution">
    <text evidence="4">Lacks conserved residue(s) required for the propagation of feature annotation.</text>
</comment>
<dbReference type="GO" id="GO:0005737">
    <property type="term" value="C:cytoplasm"/>
    <property type="evidence" value="ECO:0007669"/>
    <property type="project" value="TreeGrafter"/>
</dbReference>
<dbReference type="InterPro" id="IPR001609">
    <property type="entry name" value="Myosin_head_motor_dom-like"/>
</dbReference>
<accession>A0A0R3XBT1</accession>
<dbReference type="PANTHER" id="PTHR13140">
    <property type="entry name" value="MYOSIN"/>
    <property type="match status" value="1"/>
</dbReference>
<evidence type="ECO:0000256" key="2">
    <source>
        <dbReference type="ARBA" id="ARBA00022840"/>
    </source>
</evidence>
<sequence length="186" mass="21109">LDLIANELSINRQLLANVLTTKVTETRAEAVRSPVNQQQARVNRDSIAKCLYSKYFELLVEELNHRLAPPSASELEASHSISLLDIYGFEVDHNLPSNSLEQLCINYANENLQLFFNRYVFELEQAEYNNEGVSWSYITFPDNRVIINLLTGKPDGIFHILNDEAYLGQVRPPLHSTKSDDGKDVA</sequence>
<keyword evidence="4" id="KW-0518">Myosin</keyword>
<comment type="similarity">
    <text evidence="4">Belongs to the TRAFAC class myosin-kinesin ATPase superfamily. Myosin family.</text>
</comment>
<dbReference type="Pfam" id="PF00063">
    <property type="entry name" value="Myosin_head"/>
    <property type="match status" value="1"/>
</dbReference>
<dbReference type="GO" id="GO:0051015">
    <property type="term" value="F:actin filament binding"/>
    <property type="evidence" value="ECO:0007669"/>
    <property type="project" value="TreeGrafter"/>
</dbReference>
<reference evidence="6" key="1">
    <citation type="submission" date="2017-02" db="UniProtKB">
        <authorList>
            <consortium name="WormBaseParasite"/>
        </authorList>
    </citation>
    <scope>IDENTIFICATION</scope>
</reference>
<protein>
    <submittedName>
        <fullName evidence="6">Myosin motor domain-containing protein</fullName>
    </submittedName>
</protein>
<dbReference type="GO" id="GO:0005524">
    <property type="term" value="F:ATP binding"/>
    <property type="evidence" value="ECO:0007669"/>
    <property type="project" value="UniProtKB-KW"/>
</dbReference>
<dbReference type="SUPFAM" id="SSF52540">
    <property type="entry name" value="P-loop containing nucleoside triphosphate hydrolases"/>
    <property type="match status" value="1"/>
</dbReference>
<dbReference type="GO" id="GO:0000146">
    <property type="term" value="F:microfilament motor activity"/>
    <property type="evidence" value="ECO:0007669"/>
    <property type="project" value="TreeGrafter"/>
</dbReference>
<keyword evidence="2" id="KW-0067">ATP-binding</keyword>
<dbReference type="GO" id="GO:0007015">
    <property type="term" value="P:actin filament organization"/>
    <property type="evidence" value="ECO:0007669"/>
    <property type="project" value="TreeGrafter"/>
</dbReference>
<evidence type="ECO:0000313" key="6">
    <source>
        <dbReference type="WBParaSite" id="TTAC_0001100801-mRNA-1"/>
    </source>
</evidence>
<evidence type="ECO:0000256" key="4">
    <source>
        <dbReference type="PROSITE-ProRule" id="PRU00782"/>
    </source>
</evidence>
<dbReference type="STRING" id="6205.A0A0R3XBT1"/>
<proteinExistence type="inferred from homology"/>
<dbReference type="GO" id="GO:0016020">
    <property type="term" value="C:membrane"/>
    <property type="evidence" value="ECO:0007669"/>
    <property type="project" value="TreeGrafter"/>
</dbReference>